<keyword evidence="2" id="KW-1185">Reference proteome</keyword>
<reference evidence="1 2" key="1">
    <citation type="submission" date="2019-05" db="EMBL/GenBank/DDBJ databases">
        <title>Complete genome sequencing of Anaerostipes rhamnosivorans.</title>
        <authorList>
            <person name="Bui T.P.N."/>
            <person name="de Vos W.M."/>
        </authorList>
    </citation>
    <scope>NUCLEOTIDE SEQUENCE [LARGE SCALE GENOMIC DNA]</scope>
    <source>
        <strain evidence="1 2">1y2</strain>
    </source>
</reference>
<accession>A0A4P8IEX4</accession>
<dbReference type="RefSeq" id="WP_137327847.1">
    <property type="nucleotide sequence ID" value="NZ_CP040058.1"/>
</dbReference>
<name>A0A4P8IEX4_9FIRM</name>
<dbReference type="KEGG" id="arf:AR1Y2_0830"/>
<sequence length="76" mass="8772">MKRSELKKQILELTQDITFEYNGKFACINPWSVDKFQVGFGNVAKTYTDINDLMNDPFYDGNSLTEICDTLQIELV</sequence>
<protein>
    <recommendedName>
        <fullName evidence="3">Phage protein</fullName>
    </recommendedName>
</protein>
<evidence type="ECO:0000313" key="1">
    <source>
        <dbReference type="EMBL" id="QCP34284.1"/>
    </source>
</evidence>
<organism evidence="1 2">
    <name type="scientific">Anaerostipes rhamnosivorans</name>
    <dbReference type="NCBI Taxonomy" id="1229621"/>
    <lineage>
        <taxon>Bacteria</taxon>
        <taxon>Bacillati</taxon>
        <taxon>Bacillota</taxon>
        <taxon>Clostridia</taxon>
        <taxon>Lachnospirales</taxon>
        <taxon>Lachnospiraceae</taxon>
        <taxon>Anaerostipes</taxon>
    </lineage>
</organism>
<dbReference type="Proteomes" id="UP000298653">
    <property type="component" value="Chromosome"/>
</dbReference>
<dbReference type="EMBL" id="CP040058">
    <property type="protein sequence ID" value="QCP34284.1"/>
    <property type="molecule type" value="Genomic_DNA"/>
</dbReference>
<evidence type="ECO:0008006" key="3">
    <source>
        <dbReference type="Google" id="ProtNLM"/>
    </source>
</evidence>
<gene>
    <name evidence="1" type="ORF">AR1Y2_0830</name>
</gene>
<proteinExistence type="predicted"/>
<dbReference type="OrthoDB" id="2055766at2"/>
<evidence type="ECO:0000313" key="2">
    <source>
        <dbReference type="Proteomes" id="UP000298653"/>
    </source>
</evidence>
<dbReference type="AlphaFoldDB" id="A0A4P8IEX4"/>